<feature type="compositionally biased region" description="Basic and acidic residues" evidence="11">
    <location>
        <begin position="398"/>
        <end position="408"/>
    </location>
</feature>
<evidence type="ECO:0000256" key="7">
    <source>
        <dbReference type="ARBA" id="ARBA00022833"/>
    </source>
</evidence>
<evidence type="ECO:0000256" key="4">
    <source>
        <dbReference type="ARBA" id="ARBA00022692"/>
    </source>
</evidence>
<dbReference type="eggNOG" id="KOG4628">
    <property type="taxonomic scope" value="Eukaryota"/>
</dbReference>
<feature type="compositionally biased region" description="Low complexity" evidence="11">
    <location>
        <begin position="562"/>
        <end position="572"/>
    </location>
</feature>
<name>A0A0W0FW92_MONRR</name>
<feature type="compositionally biased region" description="Pro residues" evidence="11">
    <location>
        <begin position="463"/>
        <end position="487"/>
    </location>
</feature>
<dbReference type="EC" id="2.3.2.27" evidence="3"/>
<comment type="caution">
    <text evidence="15">The sequence shown here is derived from an EMBL/GenBank/DDBJ whole genome shotgun (WGS) entry which is preliminary data.</text>
</comment>
<accession>A0A0W0FW92</accession>
<evidence type="ECO:0000256" key="8">
    <source>
        <dbReference type="ARBA" id="ARBA00022989"/>
    </source>
</evidence>
<keyword evidence="8 12" id="KW-1133">Transmembrane helix</keyword>
<evidence type="ECO:0000256" key="3">
    <source>
        <dbReference type="ARBA" id="ARBA00012483"/>
    </source>
</evidence>
<evidence type="ECO:0000259" key="14">
    <source>
        <dbReference type="PROSITE" id="PS50089"/>
    </source>
</evidence>
<keyword evidence="13" id="KW-0732">Signal</keyword>
<evidence type="ECO:0000256" key="13">
    <source>
        <dbReference type="SAM" id="SignalP"/>
    </source>
</evidence>
<dbReference type="GO" id="GO:0016020">
    <property type="term" value="C:membrane"/>
    <property type="evidence" value="ECO:0007669"/>
    <property type="project" value="UniProtKB-SubCell"/>
</dbReference>
<feature type="region of interest" description="Disordered" evidence="11">
    <location>
        <begin position="460"/>
        <end position="487"/>
    </location>
</feature>
<gene>
    <name evidence="15" type="ORF">WG66_6885</name>
</gene>
<dbReference type="AlphaFoldDB" id="A0A0W0FW92"/>
<dbReference type="InterPro" id="IPR013083">
    <property type="entry name" value="Znf_RING/FYVE/PHD"/>
</dbReference>
<dbReference type="InterPro" id="IPR051653">
    <property type="entry name" value="E3_ligase_sorting_rcpt"/>
</dbReference>
<feature type="transmembrane region" description="Helical" evidence="12">
    <location>
        <begin position="223"/>
        <end position="247"/>
    </location>
</feature>
<keyword evidence="6 10" id="KW-0863">Zinc-finger</keyword>
<comment type="subcellular location">
    <subcellularLocation>
        <location evidence="2">Membrane</location>
        <topology evidence="2">Single-pass membrane protein</topology>
    </subcellularLocation>
</comment>
<dbReference type="GO" id="GO:0061630">
    <property type="term" value="F:ubiquitin protein ligase activity"/>
    <property type="evidence" value="ECO:0007669"/>
    <property type="project" value="UniProtKB-EC"/>
</dbReference>
<comment type="catalytic activity">
    <reaction evidence="1">
        <text>S-ubiquitinyl-[E2 ubiquitin-conjugating enzyme]-L-cysteine + [acceptor protein]-L-lysine = [E2 ubiquitin-conjugating enzyme]-L-cysteine + N(6)-ubiquitinyl-[acceptor protein]-L-lysine.</text>
        <dbReference type="EC" id="2.3.2.27"/>
    </reaction>
</comment>
<dbReference type="SUPFAM" id="SSF52025">
    <property type="entry name" value="PA domain"/>
    <property type="match status" value="1"/>
</dbReference>
<protein>
    <recommendedName>
        <fullName evidence="3">RING-type E3 ubiquitin transferase</fullName>
        <ecNumber evidence="3">2.3.2.27</ecNumber>
    </recommendedName>
</protein>
<dbReference type="EMBL" id="LATX01001573">
    <property type="protein sequence ID" value="KTB40502.1"/>
    <property type="molecule type" value="Genomic_DNA"/>
</dbReference>
<keyword evidence="7" id="KW-0862">Zinc</keyword>
<evidence type="ECO:0000313" key="15">
    <source>
        <dbReference type="EMBL" id="KTB40502.1"/>
    </source>
</evidence>
<dbReference type="InterPro" id="IPR003137">
    <property type="entry name" value="PA_domain"/>
</dbReference>
<keyword evidence="4 12" id="KW-0812">Transmembrane</keyword>
<dbReference type="InterPro" id="IPR001841">
    <property type="entry name" value="Znf_RING"/>
</dbReference>
<dbReference type="FunFam" id="3.30.40.10:FF:000388">
    <property type="entry name" value="Putative RING zinc finger domain superfamily protein"/>
    <property type="match status" value="1"/>
</dbReference>
<evidence type="ECO:0000256" key="1">
    <source>
        <dbReference type="ARBA" id="ARBA00000900"/>
    </source>
</evidence>
<evidence type="ECO:0000256" key="10">
    <source>
        <dbReference type="PROSITE-ProRule" id="PRU00175"/>
    </source>
</evidence>
<dbReference type="Gene3D" id="3.30.40.10">
    <property type="entry name" value="Zinc/RING finger domain, C3HC4 (zinc finger)"/>
    <property type="match status" value="1"/>
</dbReference>
<dbReference type="SMART" id="SM00184">
    <property type="entry name" value="RING"/>
    <property type="match status" value="1"/>
</dbReference>
<dbReference type="Proteomes" id="UP000054988">
    <property type="component" value="Unassembled WGS sequence"/>
</dbReference>
<dbReference type="PROSITE" id="PS50089">
    <property type="entry name" value="ZF_RING_2"/>
    <property type="match status" value="1"/>
</dbReference>
<feature type="signal peptide" evidence="13">
    <location>
        <begin position="1"/>
        <end position="22"/>
    </location>
</feature>
<evidence type="ECO:0000256" key="9">
    <source>
        <dbReference type="ARBA" id="ARBA00023136"/>
    </source>
</evidence>
<dbReference type="PANTHER" id="PTHR47168:SF1">
    <property type="entry name" value="OS02G0798600 PROTEIN"/>
    <property type="match status" value="1"/>
</dbReference>
<reference evidence="15 16" key="1">
    <citation type="submission" date="2015-12" db="EMBL/GenBank/DDBJ databases">
        <title>Draft genome sequence of Moniliophthora roreri, the causal agent of frosty pod rot of cacao.</title>
        <authorList>
            <person name="Aime M.C."/>
            <person name="Diaz-Valderrama J.R."/>
            <person name="Kijpornyongpan T."/>
            <person name="Phillips-Mora W."/>
        </authorList>
    </citation>
    <scope>NUCLEOTIDE SEQUENCE [LARGE SCALE GENOMIC DNA]</scope>
    <source>
        <strain evidence="15 16">MCA 2952</strain>
    </source>
</reference>
<organism evidence="15 16">
    <name type="scientific">Moniliophthora roreri</name>
    <name type="common">Frosty pod rot fungus</name>
    <name type="synonym">Monilia roreri</name>
    <dbReference type="NCBI Taxonomy" id="221103"/>
    <lineage>
        <taxon>Eukaryota</taxon>
        <taxon>Fungi</taxon>
        <taxon>Dikarya</taxon>
        <taxon>Basidiomycota</taxon>
        <taxon>Agaricomycotina</taxon>
        <taxon>Agaricomycetes</taxon>
        <taxon>Agaricomycetidae</taxon>
        <taxon>Agaricales</taxon>
        <taxon>Marasmiineae</taxon>
        <taxon>Marasmiaceae</taxon>
        <taxon>Moniliophthora</taxon>
    </lineage>
</organism>
<keyword evidence="9 12" id="KW-0472">Membrane</keyword>
<feature type="compositionally biased region" description="Polar residues" evidence="11">
    <location>
        <begin position="316"/>
        <end position="332"/>
    </location>
</feature>
<feature type="region of interest" description="Disordered" evidence="11">
    <location>
        <begin position="386"/>
        <end position="412"/>
    </location>
</feature>
<feature type="region of interest" description="Disordered" evidence="11">
    <location>
        <begin position="562"/>
        <end position="590"/>
    </location>
</feature>
<evidence type="ECO:0000256" key="2">
    <source>
        <dbReference type="ARBA" id="ARBA00004167"/>
    </source>
</evidence>
<feature type="chain" id="PRO_5006902142" description="RING-type E3 ubiquitin transferase" evidence="13">
    <location>
        <begin position="23"/>
        <end position="590"/>
    </location>
</feature>
<dbReference type="Gene3D" id="3.50.30.30">
    <property type="match status" value="1"/>
</dbReference>
<keyword evidence="5" id="KW-0479">Metal-binding</keyword>
<evidence type="ECO:0000256" key="11">
    <source>
        <dbReference type="SAM" id="MobiDB-lite"/>
    </source>
</evidence>
<dbReference type="InterPro" id="IPR046450">
    <property type="entry name" value="PA_dom_sf"/>
</dbReference>
<dbReference type="PANTHER" id="PTHR47168">
    <property type="entry name" value="RING ZINC FINGER DOMAIN SUPERFAMILY PROTEIN-RELATED"/>
    <property type="match status" value="1"/>
</dbReference>
<evidence type="ECO:0000256" key="6">
    <source>
        <dbReference type="ARBA" id="ARBA00022771"/>
    </source>
</evidence>
<dbReference type="SUPFAM" id="SSF57850">
    <property type="entry name" value="RING/U-box"/>
    <property type="match status" value="1"/>
</dbReference>
<feature type="domain" description="RING-type" evidence="14">
    <location>
        <begin position="341"/>
        <end position="383"/>
    </location>
</feature>
<dbReference type="GO" id="GO:0008270">
    <property type="term" value="F:zinc ion binding"/>
    <property type="evidence" value="ECO:0007669"/>
    <property type="project" value="UniProtKB-KW"/>
</dbReference>
<sequence>MTWDVHMSALALFLLFFTQANCLTAEEFSAKFSLNISSEKGWFRWAWGAESTVSVVDRSPVISFASRPAAFGEEINGPILGYVLPLSSFTEQCANRSLNDPPSNFGCPTLCVSGPNEPDPSEPWIALVQRGKCEFVNKVREAQRLGARAVVVGGDNPEVSGFPDTLVNMYSPEDSSDVRIAATFIKYSDYVELSTLIAASNTSHAGLRTLSLLITAEYSAWEWYSPIVTFIIILLLPSILTFLTLLIHRIRAARAAQRERAPEDIVHGLPWRVWTGTGWEKHEGNEAPGSAGAAAFVDLEQGLSKPYAGGDLPGNNEAQHPSTSRQEESGTQPWFETQMECAICLSEFEKGDKVRVLPCHHIFHMAEVDEWLIQRKKLCPVCKADVTQPHPDSPSPRENAHDADEPTERTPLLGNTRALDILRRIRNTLKTQGLLSPMPNRMKTFILTALVAALSAGALPQGGAPPPPSSTAAPPPTSLPPFPTGSFPPFPSGPFSFPPFPSGSFSFPPFPSGSGFPPFPTGTGFPPFPSGPFPSGPFSFPPFPSGSFPPFPTGTAFPSGPFSFLPFPSGTEVPPPPPPPSSTASGASSA</sequence>
<evidence type="ECO:0000256" key="5">
    <source>
        <dbReference type="ARBA" id="ARBA00022723"/>
    </source>
</evidence>
<evidence type="ECO:0000256" key="12">
    <source>
        <dbReference type="SAM" id="Phobius"/>
    </source>
</evidence>
<evidence type="ECO:0000313" key="16">
    <source>
        <dbReference type="Proteomes" id="UP000054988"/>
    </source>
</evidence>
<dbReference type="Pfam" id="PF02225">
    <property type="entry name" value="PA"/>
    <property type="match status" value="1"/>
</dbReference>
<dbReference type="Pfam" id="PF13639">
    <property type="entry name" value="zf-RING_2"/>
    <property type="match status" value="1"/>
</dbReference>
<proteinExistence type="predicted"/>
<feature type="region of interest" description="Disordered" evidence="11">
    <location>
        <begin position="307"/>
        <end position="332"/>
    </location>
</feature>